<dbReference type="Pfam" id="PF03982">
    <property type="entry name" value="DAGAT"/>
    <property type="match status" value="1"/>
</dbReference>
<evidence type="ECO:0000256" key="4">
    <source>
        <dbReference type="ARBA" id="ARBA00022679"/>
    </source>
</evidence>
<dbReference type="KEGG" id="bpg:Bathy07g04200"/>
<evidence type="ECO:0000256" key="3">
    <source>
        <dbReference type="ARBA" id="ARBA00022516"/>
    </source>
</evidence>
<keyword evidence="10" id="KW-0012">Acyltransferase</keyword>
<keyword evidence="9 11" id="KW-0472">Membrane</keyword>
<dbReference type="PANTHER" id="PTHR12317:SF63">
    <property type="entry name" value="DIACYLGLYCEROL O-ACYLTRANSFERASE 2"/>
    <property type="match status" value="1"/>
</dbReference>
<evidence type="ECO:0000313" key="13">
    <source>
        <dbReference type="Proteomes" id="UP000198341"/>
    </source>
</evidence>
<evidence type="ECO:0000256" key="8">
    <source>
        <dbReference type="ARBA" id="ARBA00023098"/>
    </source>
</evidence>
<dbReference type="eggNOG" id="KOG0831">
    <property type="taxonomic scope" value="Eukaryota"/>
</dbReference>
<dbReference type="Proteomes" id="UP000198341">
    <property type="component" value="Chromosome 7"/>
</dbReference>
<comment type="subcellular location">
    <subcellularLocation>
        <location evidence="1 11">Endoplasmic reticulum membrane</location>
        <topology evidence="1 11">Multi-pass membrane protein</topology>
    </subcellularLocation>
</comment>
<dbReference type="GO" id="GO:0019432">
    <property type="term" value="P:triglyceride biosynthetic process"/>
    <property type="evidence" value="ECO:0007669"/>
    <property type="project" value="TreeGrafter"/>
</dbReference>
<dbReference type="OrthoDB" id="264532at2759"/>
<keyword evidence="4 11" id="KW-0808">Transferase</keyword>
<dbReference type="AlphaFoldDB" id="K8F2W3"/>
<evidence type="ECO:0000256" key="1">
    <source>
        <dbReference type="ARBA" id="ARBA00004477"/>
    </source>
</evidence>
<dbReference type="GO" id="GO:0005789">
    <property type="term" value="C:endoplasmic reticulum membrane"/>
    <property type="evidence" value="ECO:0007669"/>
    <property type="project" value="UniProtKB-SubCell"/>
</dbReference>
<evidence type="ECO:0000256" key="6">
    <source>
        <dbReference type="ARBA" id="ARBA00022824"/>
    </source>
</evidence>
<evidence type="ECO:0000256" key="11">
    <source>
        <dbReference type="RuleBase" id="RU367023"/>
    </source>
</evidence>
<dbReference type="EMBL" id="FO082272">
    <property type="protein sequence ID" value="CCO66362.1"/>
    <property type="molecule type" value="Genomic_DNA"/>
</dbReference>
<dbReference type="InterPro" id="IPR007130">
    <property type="entry name" value="DAGAT"/>
</dbReference>
<protein>
    <recommendedName>
        <fullName evidence="11">Acyltransferase</fullName>
        <ecNumber evidence="11">2.3.1.-</ecNumber>
    </recommendedName>
</protein>
<evidence type="ECO:0000256" key="9">
    <source>
        <dbReference type="ARBA" id="ARBA00023136"/>
    </source>
</evidence>
<comment type="caution">
    <text evidence="11">Lacks conserved residue(s) required for the propagation of feature annotation.</text>
</comment>
<name>K8F2W3_9CHLO</name>
<organism evidence="12 13">
    <name type="scientific">Bathycoccus prasinos</name>
    <dbReference type="NCBI Taxonomy" id="41875"/>
    <lineage>
        <taxon>Eukaryota</taxon>
        <taxon>Viridiplantae</taxon>
        <taxon>Chlorophyta</taxon>
        <taxon>Mamiellophyceae</taxon>
        <taxon>Mamiellales</taxon>
        <taxon>Bathycoccaceae</taxon>
        <taxon>Bathycoccus</taxon>
    </lineage>
</organism>
<reference evidence="12 13" key="1">
    <citation type="submission" date="2011-10" db="EMBL/GenBank/DDBJ databases">
        <authorList>
            <person name="Genoscope - CEA"/>
        </authorList>
    </citation>
    <scope>NUCLEOTIDE SEQUENCE [LARGE SCALE GENOMIC DNA]</scope>
    <source>
        <strain evidence="12 13">RCC 1105</strain>
    </source>
</reference>
<dbReference type="GeneID" id="19014909"/>
<keyword evidence="7 11" id="KW-1133">Transmembrane helix</keyword>
<accession>K8F2W3</accession>
<keyword evidence="5 11" id="KW-0812">Transmembrane</keyword>
<keyword evidence="6 11" id="KW-0256">Endoplasmic reticulum</keyword>
<evidence type="ECO:0000256" key="10">
    <source>
        <dbReference type="ARBA" id="ARBA00023315"/>
    </source>
</evidence>
<dbReference type="STRING" id="41875.K8F2W3"/>
<evidence type="ECO:0000256" key="7">
    <source>
        <dbReference type="ARBA" id="ARBA00022989"/>
    </source>
</evidence>
<keyword evidence="3" id="KW-0444">Lipid biosynthesis</keyword>
<keyword evidence="8" id="KW-0443">Lipid metabolism</keyword>
<dbReference type="PANTHER" id="PTHR12317">
    <property type="entry name" value="DIACYLGLYCEROL O-ACYLTRANSFERASE"/>
    <property type="match status" value="1"/>
</dbReference>
<proteinExistence type="inferred from homology"/>
<keyword evidence="13" id="KW-1185">Reference proteome</keyword>
<feature type="transmembrane region" description="Helical" evidence="11">
    <location>
        <begin position="6"/>
        <end position="23"/>
    </location>
</feature>
<evidence type="ECO:0000313" key="12">
    <source>
        <dbReference type="EMBL" id="CCO66362.1"/>
    </source>
</evidence>
<dbReference type="RefSeq" id="XP_007512274.1">
    <property type="nucleotide sequence ID" value="XM_007512212.1"/>
</dbReference>
<comment type="similarity">
    <text evidence="2 11">Belongs to the diacylglycerol acyltransferase family.</text>
</comment>
<evidence type="ECO:0000256" key="5">
    <source>
        <dbReference type="ARBA" id="ARBA00022692"/>
    </source>
</evidence>
<dbReference type="GO" id="GO:0004144">
    <property type="term" value="F:diacylglycerol O-acyltransferase activity"/>
    <property type="evidence" value="ECO:0007669"/>
    <property type="project" value="TreeGrafter"/>
</dbReference>
<sequence>MHVWLGLFHANAMIVSALIFIVMKDVSTPSFRNGLIITYVTICFLPNKKPYPKWGLRLANHIVHAAMQYFPLKNKHVSEEKHLKLIANGTPILIGLEPHGVLPLQMAAIADYYLFDGAIRTARDHECFKNEEERQRLRDAFAVSSAFASSSIFYVPLVRHLWPWLGLDPISRYHVKKVLSNGGVAIIVPGGVSEVLKMEKEREVVYLRKRYGFVKIAIQSGAALMPAYAFGATRTYSWWRLGPPLMTKKLAERISKILLFAPIVFWGRFFGPCPRRGRVVTVYGPPIEVKQTDDPTQEYVREVLDKFIEELEKVYRENRDEFGYKGVELVVE</sequence>
<evidence type="ECO:0000256" key="2">
    <source>
        <dbReference type="ARBA" id="ARBA00005420"/>
    </source>
</evidence>
<dbReference type="EC" id="2.3.1.-" evidence="11"/>
<gene>
    <name evidence="12" type="ORF">Bathy07g04200</name>
</gene>